<feature type="transmembrane region" description="Helical" evidence="2">
    <location>
        <begin position="207"/>
        <end position="228"/>
    </location>
</feature>
<evidence type="ECO:0000313" key="5">
    <source>
        <dbReference type="Proteomes" id="UP000026960"/>
    </source>
</evidence>
<accession>A0A0D3F7X2</accession>
<dbReference type="Proteomes" id="UP000026960">
    <property type="component" value="Chromosome 2"/>
</dbReference>
<sequence length="491" mass="54321">MCSEADRSRRIPELRNRAPSFPVVARVLVRPPTLFISPTWTPHHPSRRLHRPNQTPPPFSSRRRVYPPERERESCPRRRGATVARRCSCGSRGGAQIRTGRGMASSPEAAAVGEEEKGKGKKEEGRRGGGVLGRMWRALFGRREDYEKRLQYLSKEEAAVHARMRRRTQFSRTAVRNLIVLSVLAEVVAIVYAIMTTRNEDITWEMRAIRVLPMFVLPAVSSVIYSTVVKFTRMLERKDQKTLEKLRAERKAKIDELKERTNYYLTQQLIQKYDLDPAAKAAAASVLASKLGEETGLKVHVGEEPKLDSAVARSNDVEILPSEGLRNRKQSNARGSRTGGTTAAQNPAQGAESSLTSSSGLEQPPMVVEHFQGSGASDGGWIAKIAALLVGEDPSQSYALICGNCHMHNGLARKEDYPHITYYCPHCHALNTSKQSLEQHSGSNSGRSTPVAPADGISASSSVVESEVSNMTTIQELKNEENTEKQEVQAS</sequence>
<dbReference type="Gramene" id="OBART02G25000.1">
    <property type="protein sequence ID" value="OBART02G25000.1"/>
    <property type="gene ID" value="OBART02G25000"/>
</dbReference>
<keyword evidence="5" id="KW-1185">Reference proteome</keyword>
<feature type="compositionally biased region" description="Polar residues" evidence="1">
    <location>
        <begin position="330"/>
        <end position="361"/>
    </location>
</feature>
<dbReference type="GO" id="GO:0071782">
    <property type="term" value="C:endoplasmic reticulum tubular network"/>
    <property type="evidence" value="ECO:0007669"/>
    <property type="project" value="TreeGrafter"/>
</dbReference>
<dbReference type="EnsemblPlants" id="OBART02G25000.1">
    <property type="protein sequence ID" value="OBART02G25000.1"/>
    <property type="gene ID" value="OBART02G25000"/>
</dbReference>
<protein>
    <recommendedName>
        <fullName evidence="3">Lunapark zinc ribbon domain-containing protein</fullName>
    </recommendedName>
</protein>
<feature type="compositionally biased region" description="Low complexity" evidence="1">
    <location>
        <begin position="458"/>
        <end position="469"/>
    </location>
</feature>
<dbReference type="AlphaFoldDB" id="A0A0D3F7X2"/>
<dbReference type="PANTHER" id="PTHR22166:SF12">
    <property type="entry name" value="ENDOPLASMIC RETICULUM JUNCTION FORMATION PROTEIN LUNAPARK"/>
    <property type="match status" value="1"/>
</dbReference>
<dbReference type="eggNOG" id="KOG2846">
    <property type="taxonomic scope" value="Eukaryota"/>
</dbReference>
<proteinExistence type="predicted"/>
<feature type="region of interest" description="Disordered" evidence="1">
    <location>
        <begin position="38"/>
        <end position="77"/>
    </location>
</feature>
<feature type="region of interest" description="Disordered" evidence="1">
    <location>
        <begin position="318"/>
        <end position="361"/>
    </location>
</feature>
<keyword evidence="2" id="KW-0812">Transmembrane</keyword>
<organism evidence="4">
    <name type="scientific">Oryza barthii</name>
    <dbReference type="NCBI Taxonomy" id="65489"/>
    <lineage>
        <taxon>Eukaryota</taxon>
        <taxon>Viridiplantae</taxon>
        <taxon>Streptophyta</taxon>
        <taxon>Embryophyta</taxon>
        <taxon>Tracheophyta</taxon>
        <taxon>Spermatophyta</taxon>
        <taxon>Magnoliopsida</taxon>
        <taxon>Liliopsida</taxon>
        <taxon>Poales</taxon>
        <taxon>Poaceae</taxon>
        <taxon>BOP clade</taxon>
        <taxon>Oryzoideae</taxon>
        <taxon>Oryzeae</taxon>
        <taxon>Oryzinae</taxon>
        <taxon>Oryza</taxon>
    </lineage>
</organism>
<feature type="region of interest" description="Disordered" evidence="1">
    <location>
        <begin position="435"/>
        <end position="491"/>
    </location>
</feature>
<name>A0A0D3F7X2_9ORYZ</name>
<reference evidence="4" key="2">
    <citation type="submission" date="2015-03" db="UniProtKB">
        <authorList>
            <consortium name="EnsemblPlants"/>
        </authorList>
    </citation>
    <scope>IDENTIFICATION</scope>
</reference>
<reference evidence="4" key="1">
    <citation type="journal article" date="2009" name="Rice">
        <title>De Novo Next Generation Sequencing of Plant Genomes.</title>
        <authorList>
            <person name="Rounsley S."/>
            <person name="Marri P.R."/>
            <person name="Yu Y."/>
            <person name="He R."/>
            <person name="Sisneros N."/>
            <person name="Goicoechea J.L."/>
            <person name="Lee S.J."/>
            <person name="Angelova A."/>
            <person name="Kudrna D."/>
            <person name="Luo M."/>
            <person name="Affourtit J."/>
            <person name="Desany B."/>
            <person name="Knight J."/>
            <person name="Niazi F."/>
            <person name="Egholm M."/>
            <person name="Wing R.A."/>
        </authorList>
    </citation>
    <scope>NUCLEOTIDE SEQUENCE [LARGE SCALE GENOMIC DNA]</scope>
    <source>
        <strain evidence="4">cv. IRGC 105608</strain>
    </source>
</reference>
<dbReference type="PaxDb" id="65489-OBART02G25000.1"/>
<feature type="compositionally biased region" description="Basic and acidic residues" evidence="1">
    <location>
        <begin position="114"/>
        <end position="127"/>
    </location>
</feature>
<evidence type="ECO:0000313" key="4">
    <source>
        <dbReference type="EnsemblPlants" id="OBART02G25000.1"/>
    </source>
</evidence>
<dbReference type="InterPro" id="IPR019273">
    <property type="entry name" value="Lunapark_Znf"/>
</dbReference>
<evidence type="ECO:0000256" key="1">
    <source>
        <dbReference type="SAM" id="MobiDB-lite"/>
    </source>
</evidence>
<dbReference type="InterPro" id="IPR040115">
    <property type="entry name" value="Lnp"/>
</dbReference>
<keyword evidence="2" id="KW-1133">Transmembrane helix</keyword>
<feature type="region of interest" description="Disordered" evidence="1">
    <location>
        <begin position="90"/>
        <end position="128"/>
    </location>
</feature>
<dbReference type="Pfam" id="PF10058">
    <property type="entry name" value="Zn_ribbon_10"/>
    <property type="match status" value="1"/>
</dbReference>
<keyword evidence="2" id="KW-0472">Membrane</keyword>
<feature type="compositionally biased region" description="Polar residues" evidence="1">
    <location>
        <begin position="435"/>
        <end position="448"/>
    </location>
</feature>
<evidence type="ECO:0000259" key="3">
    <source>
        <dbReference type="Pfam" id="PF10058"/>
    </source>
</evidence>
<dbReference type="GO" id="GO:0071786">
    <property type="term" value="P:endoplasmic reticulum tubular network organization"/>
    <property type="evidence" value="ECO:0007669"/>
    <property type="project" value="InterPro"/>
</dbReference>
<feature type="compositionally biased region" description="Basic and acidic residues" evidence="1">
    <location>
        <begin position="477"/>
        <end position="491"/>
    </location>
</feature>
<evidence type="ECO:0000256" key="2">
    <source>
        <dbReference type="SAM" id="Phobius"/>
    </source>
</evidence>
<feature type="transmembrane region" description="Helical" evidence="2">
    <location>
        <begin position="174"/>
        <end position="195"/>
    </location>
</feature>
<dbReference type="HOGENOM" id="CLU_033679_2_0_1"/>
<dbReference type="PANTHER" id="PTHR22166">
    <property type="entry name" value="ENDOPLASMIC RETICULUM JUNCTION FORMATION PROTEIN LUNAPARK"/>
    <property type="match status" value="1"/>
</dbReference>
<feature type="compositionally biased region" description="Basic and acidic residues" evidence="1">
    <location>
        <begin position="66"/>
        <end position="76"/>
    </location>
</feature>
<feature type="domain" description="Lunapark zinc ribbon" evidence="3">
    <location>
        <begin position="381"/>
        <end position="431"/>
    </location>
</feature>